<feature type="repeat" description="TPR" evidence="1">
    <location>
        <begin position="31"/>
        <end position="64"/>
    </location>
</feature>
<dbReference type="InterPro" id="IPR019734">
    <property type="entry name" value="TPR_rpt"/>
</dbReference>
<protein>
    <submittedName>
        <fullName evidence="3">Tetratricopeptide repeat-containing protein</fullName>
    </submittedName>
</protein>
<dbReference type="EMBL" id="FQWE01000008">
    <property type="protein sequence ID" value="SHG32127.1"/>
    <property type="molecule type" value="Genomic_DNA"/>
</dbReference>
<reference evidence="4" key="1">
    <citation type="submission" date="2016-11" db="EMBL/GenBank/DDBJ databases">
        <authorList>
            <person name="Varghese N."/>
            <person name="Submissions S."/>
        </authorList>
    </citation>
    <scope>NUCLEOTIDE SEQUENCE [LARGE SCALE GENOMIC DNA]</scope>
    <source>
        <strain evidence="4">DSM 19741</strain>
    </source>
</reference>
<keyword evidence="1" id="KW-0802">TPR repeat</keyword>
<gene>
    <name evidence="3" type="ORF">SAMN05444396_10881</name>
</gene>
<feature type="signal peptide" evidence="2">
    <location>
        <begin position="1"/>
        <end position="24"/>
    </location>
</feature>
<evidence type="ECO:0000256" key="1">
    <source>
        <dbReference type="PROSITE-ProRule" id="PRU00339"/>
    </source>
</evidence>
<organism evidence="3 4">
    <name type="scientific">Flavobacterium segetis</name>
    <dbReference type="NCBI Taxonomy" id="271157"/>
    <lineage>
        <taxon>Bacteria</taxon>
        <taxon>Pseudomonadati</taxon>
        <taxon>Bacteroidota</taxon>
        <taxon>Flavobacteriia</taxon>
        <taxon>Flavobacteriales</taxon>
        <taxon>Flavobacteriaceae</taxon>
        <taxon>Flavobacterium</taxon>
    </lineage>
</organism>
<evidence type="ECO:0000313" key="4">
    <source>
        <dbReference type="Proteomes" id="UP000184036"/>
    </source>
</evidence>
<evidence type="ECO:0000313" key="3">
    <source>
        <dbReference type="EMBL" id="SHG32127.1"/>
    </source>
</evidence>
<dbReference type="OrthoDB" id="965869at2"/>
<keyword evidence="4" id="KW-1185">Reference proteome</keyword>
<sequence length="81" mass="9238">MKTKLILTLLLLCTVFISSSYSQGSSKKTDYETNYNSALKLLINGDYDNALVQINKSIKLNPNNSDSYYIKGNIYQKKIDY</sequence>
<name>A0A1M5IUY0_9FLAO</name>
<dbReference type="PROSITE" id="PS50005">
    <property type="entry name" value="TPR"/>
    <property type="match status" value="1"/>
</dbReference>
<dbReference type="Pfam" id="PF13431">
    <property type="entry name" value="TPR_17"/>
    <property type="match status" value="1"/>
</dbReference>
<dbReference type="Proteomes" id="UP000184036">
    <property type="component" value="Unassembled WGS sequence"/>
</dbReference>
<dbReference type="Gene3D" id="1.25.40.10">
    <property type="entry name" value="Tetratricopeptide repeat domain"/>
    <property type="match status" value="1"/>
</dbReference>
<dbReference type="RefSeq" id="WP_072992684.1">
    <property type="nucleotide sequence ID" value="NZ_FQWE01000008.1"/>
</dbReference>
<dbReference type="InterPro" id="IPR011990">
    <property type="entry name" value="TPR-like_helical_dom_sf"/>
</dbReference>
<proteinExistence type="predicted"/>
<dbReference type="STRING" id="271157.SAMN05444396_10881"/>
<feature type="chain" id="PRO_5012770537" evidence="2">
    <location>
        <begin position="25"/>
        <end position="81"/>
    </location>
</feature>
<evidence type="ECO:0000256" key="2">
    <source>
        <dbReference type="SAM" id="SignalP"/>
    </source>
</evidence>
<keyword evidence="2" id="KW-0732">Signal</keyword>
<dbReference type="SUPFAM" id="SSF48452">
    <property type="entry name" value="TPR-like"/>
    <property type="match status" value="1"/>
</dbReference>
<accession>A0A1M5IUY0</accession>
<dbReference type="AlphaFoldDB" id="A0A1M5IUY0"/>